<dbReference type="EMBL" id="FNOB01000002">
    <property type="protein sequence ID" value="SDW30252.1"/>
    <property type="molecule type" value="Genomic_DNA"/>
</dbReference>
<reference evidence="1" key="3">
    <citation type="submission" date="2023-06" db="EMBL/GenBank/DDBJ databases">
        <authorList>
            <person name="Sun Q."/>
            <person name="Zhou Y."/>
        </authorList>
    </citation>
    <scope>NUCLEOTIDE SEQUENCE</scope>
    <source>
        <strain evidence="1">CGMCC 1.10859</strain>
    </source>
</reference>
<evidence type="ECO:0000313" key="3">
    <source>
        <dbReference type="Proteomes" id="UP000199541"/>
    </source>
</evidence>
<dbReference type="InterPro" id="IPR023157">
    <property type="entry name" value="AGR-C-984p-like_sf"/>
</dbReference>
<keyword evidence="3" id="KW-1185">Reference proteome</keyword>
<dbReference type="InterPro" id="IPR010626">
    <property type="entry name" value="DUF1217"/>
</dbReference>
<name>A0AAN4UNV8_9RHOB</name>
<dbReference type="EMBL" id="BNAB01000002">
    <property type="protein sequence ID" value="GHD99264.1"/>
    <property type="molecule type" value="Genomic_DNA"/>
</dbReference>
<dbReference type="Pfam" id="PF06748">
    <property type="entry name" value="DUF1217"/>
    <property type="match status" value="1"/>
</dbReference>
<dbReference type="SUPFAM" id="SSF158837">
    <property type="entry name" value="AGR C 984p-like"/>
    <property type="match status" value="1"/>
</dbReference>
<evidence type="ECO:0008006" key="5">
    <source>
        <dbReference type="Google" id="ProtNLM"/>
    </source>
</evidence>
<organism evidence="1 4">
    <name type="scientific">Allgaiera indica</name>
    <dbReference type="NCBI Taxonomy" id="765699"/>
    <lineage>
        <taxon>Bacteria</taxon>
        <taxon>Pseudomonadati</taxon>
        <taxon>Pseudomonadota</taxon>
        <taxon>Alphaproteobacteria</taxon>
        <taxon>Rhodobacterales</taxon>
        <taxon>Paracoccaceae</taxon>
        <taxon>Allgaiera</taxon>
    </lineage>
</organism>
<reference evidence="2 3" key="2">
    <citation type="submission" date="2016-10" db="EMBL/GenBank/DDBJ databases">
        <authorList>
            <person name="Varghese N."/>
            <person name="Submissions S."/>
        </authorList>
    </citation>
    <scope>NUCLEOTIDE SEQUENCE [LARGE SCALE GENOMIC DNA]</scope>
    <source>
        <strain evidence="2 3">DSM 24802</strain>
    </source>
</reference>
<dbReference type="Gene3D" id="1.10.3700.10">
    <property type="entry name" value="AGR C 984p-like"/>
    <property type="match status" value="1"/>
</dbReference>
<proteinExistence type="predicted"/>
<evidence type="ECO:0000313" key="4">
    <source>
        <dbReference type="Proteomes" id="UP000634647"/>
    </source>
</evidence>
<evidence type="ECO:0000313" key="1">
    <source>
        <dbReference type="EMBL" id="GHD99264.1"/>
    </source>
</evidence>
<dbReference type="Proteomes" id="UP000199541">
    <property type="component" value="Unassembled WGS sequence"/>
</dbReference>
<sequence length="278" mass="30702">MLSITGMSSQLALKLLDATQTREMTLIQDSPANARAIQKFKDQVASITTAKDLVKNYDVYSFVMGAYNLKDQMFGKAMIQKILESDKSQPGSLVSKMTDSRFTTFYDAMGFTANGTQNSNFANPAWQDKVVQRFVQQTYINDEAKQNATVGVALEFRQKAPSVKSWYDILKDKNMGAFMRRVLNIPDGVVNQTLDQQVKIFQQKYDITKLKDPAEMQKLVQKYVIMSDAQNAAATTANNPAVSLVTDAVNSGSGAYVPATLDISTIDMSGFSAGRLYG</sequence>
<comment type="caution">
    <text evidence="1">The sequence shown here is derived from an EMBL/GenBank/DDBJ whole genome shotgun (WGS) entry which is preliminary data.</text>
</comment>
<accession>A0AAN4UNV8</accession>
<dbReference type="Proteomes" id="UP000634647">
    <property type="component" value="Unassembled WGS sequence"/>
</dbReference>
<reference evidence="1" key="1">
    <citation type="journal article" date="2014" name="Int. J. Syst. Evol. Microbiol.">
        <title>Complete genome sequence of Corynebacterium casei LMG S-19264T (=DSM 44701T), isolated from a smear-ripened cheese.</title>
        <authorList>
            <consortium name="US DOE Joint Genome Institute (JGI-PGF)"/>
            <person name="Walter F."/>
            <person name="Albersmeier A."/>
            <person name="Kalinowski J."/>
            <person name="Ruckert C."/>
        </authorList>
    </citation>
    <scope>NUCLEOTIDE SEQUENCE</scope>
    <source>
        <strain evidence="1">CGMCC 1.10859</strain>
    </source>
</reference>
<dbReference type="RefSeq" id="WP_035841747.1">
    <property type="nucleotide sequence ID" value="NZ_BNAB01000002.1"/>
</dbReference>
<protein>
    <recommendedName>
        <fullName evidence="5">DUF1217 domain-containing protein</fullName>
    </recommendedName>
</protein>
<gene>
    <name evidence="1" type="ORF">GCM10008024_05950</name>
    <name evidence="2" type="ORF">SAMN05444006_102280</name>
</gene>
<dbReference type="AlphaFoldDB" id="A0AAN4UNV8"/>
<evidence type="ECO:0000313" key="2">
    <source>
        <dbReference type="EMBL" id="SDW30252.1"/>
    </source>
</evidence>